<dbReference type="Proteomes" id="UP000294958">
    <property type="component" value="Unassembled WGS sequence"/>
</dbReference>
<evidence type="ECO:0000256" key="3">
    <source>
        <dbReference type="ARBA" id="ARBA00023004"/>
    </source>
</evidence>
<sequence>MHDNITFVHLTDIHIGNPSDPDTGLFSDTATTLRTVLAEITKMTPRPSFVIISGDLTHKGDIGSYAHFKQILAEADLDIPLVFALGNHDTRPGFYVAMKERSNNLDAPYMHDLVLEGIHIIVLDTSTPGFVGGSIESEQFEWLEKRLGEHTSLPKLIVTHHSPHLDENEPFTQWESIDTLASQRLRDLLVGRNILGILSGHIHLDRVSNWYGIPLFVGTGLYTAMDYRFNQQGLRGVAGTSYAVGTIRPSGLTMAIIPQPSDRRHYFQRIRSEMEKDPRFARPGTL</sequence>
<dbReference type="InterPro" id="IPR029052">
    <property type="entry name" value="Metallo-depent_PP-like"/>
</dbReference>
<name>A0A011U8F4_9HYPH</name>
<dbReference type="Proteomes" id="UP000019849">
    <property type="component" value="Unassembled WGS sequence"/>
</dbReference>
<proteinExistence type="inferred from homology"/>
<keyword evidence="1" id="KW-0479">Metal-binding</keyword>
<evidence type="ECO:0000313" key="8">
    <source>
        <dbReference type="Proteomes" id="UP000019849"/>
    </source>
</evidence>
<dbReference type="RefSeq" id="WP_035031104.1">
    <property type="nucleotide sequence ID" value="NZ_KK073903.1"/>
</dbReference>
<dbReference type="InterPro" id="IPR004843">
    <property type="entry name" value="Calcineurin-like_PHP"/>
</dbReference>
<dbReference type="GO" id="GO:0046872">
    <property type="term" value="F:metal ion binding"/>
    <property type="evidence" value="ECO:0007669"/>
    <property type="project" value="UniProtKB-KW"/>
</dbReference>
<keyword evidence="2 6" id="KW-0378">Hydrolase</keyword>
<dbReference type="STRING" id="69279.BG36_14835"/>
<organism evidence="6 8">
    <name type="scientific">Aquamicrobium defluvii</name>
    <dbReference type="NCBI Taxonomy" id="69279"/>
    <lineage>
        <taxon>Bacteria</taxon>
        <taxon>Pseudomonadati</taxon>
        <taxon>Pseudomonadota</taxon>
        <taxon>Alphaproteobacteria</taxon>
        <taxon>Hyphomicrobiales</taxon>
        <taxon>Phyllobacteriaceae</taxon>
        <taxon>Aquamicrobium</taxon>
    </lineage>
</organism>
<dbReference type="Pfam" id="PF00149">
    <property type="entry name" value="Metallophos"/>
    <property type="match status" value="1"/>
</dbReference>
<protein>
    <submittedName>
        <fullName evidence="7">Calcineurin-like phosphoesterase family protein</fullName>
    </submittedName>
    <submittedName>
        <fullName evidence="6">Phosphohydrolase</fullName>
    </submittedName>
</protein>
<dbReference type="GO" id="GO:0016787">
    <property type="term" value="F:hydrolase activity"/>
    <property type="evidence" value="ECO:0007669"/>
    <property type="project" value="UniProtKB-KW"/>
</dbReference>
<keyword evidence="9" id="KW-1185">Reference proteome</keyword>
<evidence type="ECO:0000256" key="2">
    <source>
        <dbReference type="ARBA" id="ARBA00022801"/>
    </source>
</evidence>
<dbReference type="eggNOG" id="COG1409">
    <property type="taxonomic scope" value="Bacteria"/>
</dbReference>
<dbReference type="Gene3D" id="3.60.21.10">
    <property type="match status" value="1"/>
</dbReference>
<dbReference type="EMBL" id="SNZF01000063">
    <property type="protein sequence ID" value="TDR27829.1"/>
    <property type="molecule type" value="Genomic_DNA"/>
</dbReference>
<evidence type="ECO:0000259" key="5">
    <source>
        <dbReference type="Pfam" id="PF00149"/>
    </source>
</evidence>
<keyword evidence="3" id="KW-0408">Iron</keyword>
<reference evidence="7 9" key="2">
    <citation type="submission" date="2019-03" db="EMBL/GenBank/DDBJ databases">
        <title>Genomic Encyclopedia of Type Strains, Phase IV (KMG-IV): sequencing the most valuable type-strain genomes for metagenomic binning, comparative biology and taxonomic classification.</title>
        <authorList>
            <person name="Goeker M."/>
        </authorList>
    </citation>
    <scope>NUCLEOTIDE SEQUENCE [LARGE SCALE GENOMIC DNA]</scope>
    <source>
        <strain evidence="7 9">DSM 11603</strain>
    </source>
</reference>
<dbReference type="OrthoDB" id="651281at2"/>
<dbReference type="PANTHER" id="PTHR42988:SF2">
    <property type="entry name" value="CYCLIC NUCLEOTIDE PHOSPHODIESTERASE CBUA0032-RELATED"/>
    <property type="match status" value="1"/>
</dbReference>
<feature type="domain" description="Calcineurin-like phosphoesterase" evidence="5">
    <location>
        <begin position="6"/>
        <end position="203"/>
    </location>
</feature>
<dbReference type="AlphaFoldDB" id="A0A011U8F4"/>
<dbReference type="PATRIC" id="fig|69279.3.peg.4024"/>
<dbReference type="PANTHER" id="PTHR42988">
    <property type="entry name" value="PHOSPHOHYDROLASE"/>
    <property type="match status" value="1"/>
</dbReference>
<evidence type="ECO:0000313" key="6">
    <source>
        <dbReference type="EMBL" id="EXL02376.1"/>
    </source>
</evidence>
<dbReference type="SUPFAM" id="SSF56300">
    <property type="entry name" value="Metallo-dependent phosphatases"/>
    <property type="match status" value="1"/>
</dbReference>
<comment type="caution">
    <text evidence="6">The sequence shown here is derived from an EMBL/GenBank/DDBJ whole genome shotgun (WGS) entry which is preliminary data.</text>
</comment>
<evidence type="ECO:0000313" key="7">
    <source>
        <dbReference type="EMBL" id="TDR27829.1"/>
    </source>
</evidence>
<dbReference type="EMBL" id="JENY01000031">
    <property type="protein sequence ID" value="EXL02376.1"/>
    <property type="molecule type" value="Genomic_DNA"/>
</dbReference>
<gene>
    <name evidence="6" type="ORF">BG36_14835</name>
    <name evidence="7" type="ORF">DES43_1637</name>
</gene>
<evidence type="ECO:0000256" key="4">
    <source>
        <dbReference type="ARBA" id="ARBA00025742"/>
    </source>
</evidence>
<dbReference type="HOGENOM" id="CLU_070320_1_1_5"/>
<dbReference type="InterPro" id="IPR050884">
    <property type="entry name" value="CNP_phosphodiesterase-III"/>
</dbReference>
<evidence type="ECO:0000313" key="9">
    <source>
        <dbReference type="Proteomes" id="UP000294958"/>
    </source>
</evidence>
<reference evidence="6 8" key="1">
    <citation type="submission" date="2014-02" db="EMBL/GenBank/DDBJ databases">
        <title>Aquamicrobium defluvii Genome sequencing.</title>
        <authorList>
            <person name="Wang X."/>
        </authorList>
    </citation>
    <scope>NUCLEOTIDE SEQUENCE [LARGE SCALE GENOMIC DNA]</scope>
    <source>
        <strain evidence="6 8">W13Z1</strain>
    </source>
</reference>
<comment type="similarity">
    <text evidence="4">Belongs to the cyclic nucleotide phosphodiesterase class-III family.</text>
</comment>
<accession>A0A011U8F4</accession>
<evidence type="ECO:0000256" key="1">
    <source>
        <dbReference type="ARBA" id="ARBA00022723"/>
    </source>
</evidence>